<feature type="compositionally biased region" description="Polar residues" evidence="10">
    <location>
        <begin position="43"/>
        <end position="54"/>
    </location>
</feature>
<feature type="compositionally biased region" description="Basic and acidic residues" evidence="10">
    <location>
        <begin position="266"/>
        <end position="282"/>
    </location>
</feature>
<comment type="similarity">
    <text evidence="3">Belongs to the AAA ATPase family.</text>
</comment>
<dbReference type="InterPro" id="IPR003593">
    <property type="entry name" value="AAA+_ATPase"/>
</dbReference>
<dbReference type="SUPFAM" id="SSF52540">
    <property type="entry name" value="P-loop containing nucleoside triphosphate hydrolases"/>
    <property type="match status" value="1"/>
</dbReference>
<dbReference type="InterPro" id="IPR027417">
    <property type="entry name" value="P-loop_NTPase"/>
</dbReference>
<dbReference type="GO" id="GO:0016887">
    <property type="term" value="F:ATP hydrolysis activity"/>
    <property type="evidence" value="ECO:0007669"/>
    <property type="project" value="InterPro"/>
</dbReference>
<dbReference type="Proteomes" id="UP000044602">
    <property type="component" value="Unassembled WGS sequence"/>
</dbReference>
<proteinExistence type="inferred from homology"/>
<dbReference type="AlphaFoldDB" id="A0A0G4LDC7"/>
<dbReference type="FunFam" id="3.40.50.300:FF:000034">
    <property type="entry name" value="26S protease regulatory subunit 10B"/>
    <property type="match status" value="1"/>
</dbReference>
<dbReference type="Gene3D" id="3.40.50.300">
    <property type="entry name" value="P-loop containing nucleotide triphosphate hydrolases"/>
    <property type="match status" value="1"/>
</dbReference>
<evidence type="ECO:0000256" key="2">
    <source>
        <dbReference type="ARBA" id="ARBA00004496"/>
    </source>
</evidence>
<dbReference type="Pfam" id="PF16450">
    <property type="entry name" value="Prot_ATP_ID_OB_C"/>
    <property type="match status" value="1"/>
</dbReference>
<dbReference type="InterPro" id="IPR041569">
    <property type="entry name" value="AAA_lid_3"/>
</dbReference>
<evidence type="ECO:0000256" key="6">
    <source>
        <dbReference type="ARBA" id="ARBA00022840"/>
    </source>
</evidence>
<dbReference type="SMART" id="SM00382">
    <property type="entry name" value="AAA"/>
    <property type="match status" value="1"/>
</dbReference>
<accession>A0A0G4LDC7</accession>
<dbReference type="InterPro" id="IPR050221">
    <property type="entry name" value="26S_Proteasome_ATPase"/>
</dbReference>
<dbReference type="GO" id="GO:0005737">
    <property type="term" value="C:cytoplasm"/>
    <property type="evidence" value="ECO:0007669"/>
    <property type="project" value="UniProtKB-SubCell"/>
</dbReference>
<dbReference type="Pfam" id="PF00004">
    <property type="entry name" value="AAA"/>
    <property type="match status" value="1"/>
</dbReference>
<sequence>MNFEQTTMATATDQQAAPTRAESPSPEIDPTPAIGAYPELSRCLSTASDLSHGSGTEFAPRDSLGSMGSDAFSRQSSASYGRRSDVSFASSRHSSYSVDSRASRRRGYMRPQGTAFAASAQSRESVMSLGSIAHVQHFFARTGLLDGKGGQLQRKNRKLRGTLDLSSLDAANLSLPLFASDSDSSYASMGSSPDLAASGFTAGPMVESPIDDEYYSDESEDSDPNMLPPTASTYINREKPVPKPPSIAELKSSLTSSLEKAAASLKEARARQDSAEEQEHPFAETPTIEIRNPAGGHTRQKSSKTHGHLQTVMSSEEERQQALDAYRSELLKSRELETKLKDLRLEIRELQKEFDRTEDSIKALQSVGQIIGEVLKQLPDERFIVKASSGPRYVVGCRTKLDKEKLKQGTRVALDMTTLTIMRMLPREVDPLVYNMSLEDPGQVNFAGIGGLNDQIRELREVIELPLKNPELFLRVGIKPPKGVLLYGPPGTGKTLLARAVASSLETNFLKIVSSAIVDKYIGESARLIREMFGYAKEHEPCIIFMDEIDAIGGRRFSEGTSADREIQRTLMELLNQLDGFDYLGKTKIIMATNRPDTLDPALLRAGRLDRKIEIPLPNEVGRLEILKIHAAGVITDGEIDFESVVKMSDGLNGADLRNVVTEAGLFAIKDYRDAISQDDFNKAVRKVAESKKLEGKLEYQKL</sequence>
<dbReference type="PROSITE" id="PS00674">
    <property type="entry name" value="AAA"/>
    <property type="match status" value="1"/>
</dbReference>
<reference evidence="12 13" key="1">
    <citation type="submission" date="2015-05" db="EMBL/GenBank/DDBJ databases">
        <authorList>
            <person name="Wang D.B."/>
            <person name="Wang M."/>
        </authorList>
    </citation>
    <scope>NUCLEOTIDE SEQUENCE [LARGE SCALE GENOMIC DNA]</scope>
    <source>
        <strain evidence="12">VL1</strain>
    </source>
</reference>
<evidence type="ECO:0000256" key="3">
    <source>
        <dbReference type="ARBA" id="ARBA00006914"/>
    </source>
</evidence>
<evidence type="ECO:0000256" key="5">
    <source>
        <dbReference type="ARBA" id="ARBA00022741"/>
    </source>
</evidence>
<evidence type="ECO:0000256" key="10">
    <source>
        <dbReference type="SAM" id="MobiDB-lite"/>
    </source>
</evidence>
<dbReference type="STRING" id="100787.A0A0G4LDC7"/>
<keyword evidence="7" id="KW-0647">Proteasome</keyword>
<dbReference type="GO" id="GO:0005524">
    <property type="term" value="F:ATP binding"/>
    <property type="evidence" value="ECO:0007669"/>
    <property type="project" value="UniProtKB-KW"/>
</dbReference>
<evidence type="ECO:0000259" key="11">
    <source>
        <dbReference type="SMART" id="SM00382"/>
    </source>
</evidence>
<dbReference type="Gene3D" id="1.10.8.60">
    <property type="match status" value="1"/>
</dbReference>
<dbReference type="Pfam" id="PF17862">
    <property type="entry name" value="AAA_lid_3"/>
    <property type="match status" value="1"/>
</dbReference>
<keyword evidence="4" id="KW-0963">Cytoplasm</keyword>
<keyword evidence="6" id="KW-0067">ATP-binding</keyword>
<keyword evidence="5" id="KW-0547">Nucleotide-binding</keyword>
<feature type="compositionally biased region" description="Acidic residues" evidence="10">
    <location>
        <begin position="209"/>
        <end position="223"/>
    </location>
</feature>
<evidence type="ECO:0000256" key="4">
    <source>
        <dbReference type="ARBA" id="ARBA00022490"/>
    </source>
</evidence>
<feature type="domain" description="AAA+ ATPase" evidence="11">
    <location>
        <begin position="480"/>
        <end position="619"/>
    </location>
</feature>
<feature type="compositionally biased region" description="Basic residues" evidence="10">
    <location>
        <begin position="298"/>
        <end position="307"/>
    </location>
</feature>
<feature type="region of interest" description="Disordered" evidence="10">
    <location>
        <begin position="199"/>
        <end position="319"/>
    </location>
</feature>
<dbReference type="FunFam" id="1.10.8.60:FF:000008">
    <property type="entry name" value="26S protease regulatory subunit 10B"/>
    <property type="match status" value="1"/>
</dbReference>
<organism evidence="12 13">
    <name type="scientific">Verticillium longisporum</name>
    <name type="common">Verticillium dahliae var. longisporum</name>
    <dbReference type="NCBI Taxonomy" id="100787"/>
    <lineage>
        <taxon>Eukaryota</taxon>
        <taxon>Fungi</taxon>
        <taxon>Dikarya</taxon>
        <taxon>Ascomycota</taxon>
        <taxon>Pezizomycotina</taxon>
        <taxon>Sordariomycetes</taxon>
        <taxon>Hypocreomycetidae</taxon>
        <taxon>Glomerellales</taxon>
        <taxon>Plectosphaerellaceae</taxon>
        <taxon>Verticillium</taxon>
    </lineage>
</organism>
<feature type="region of interest" description="Disordered" evidence="10">
    <location>
        <begin position="1"/>
        <end position="76"/>
    </location>
</feature>
<evidence type="ECO:0000313" key="13">
    <source>
        <dbReference type="Proteomes" id="UP000044602"/>
    </source>
</evidence>
<keyword evidence="8" id="KW-0539">Nucleus</keyword>
<dbReference type="EMBL" id="CVQH01011113">
    <property type="protein sequence ID" value="CRK20047.1"/>
    <property type="molecule type" value="Genomic_DNA"/>
</dbReference>
<dbReference type="Gene3D" id="2.40.50.140">
    <property type="entry name" value="Nucleic acid-binding proteins"/>
    <property type="match status" value="1"/>
</dbReference>
<evidence type="ECO:0000256" key="8">
    <source>
        <dbReference type="ARBA" id="ARBA00023242"/>
    </source>
</evidence>
<feature type="compositionally biased region" description="Low complexity" evidence="10">
    <location>
        <begin position="1"/>
        <end position="21"/>
    </location>
</feature>
<dbReference type="PANTHER" id="PTHR23073">
    <property type="entry name" value="26S PROTEASOME REGULATORY SUBUNIT"/>
    <property type="match status" value="1"/>
</dbReference>
<dbReference type="GO" id="GO:0005634">
    <property type="term" value="C:nucleus"/>
    <property type="evidence" value="ECO:0007669"/>
    <property type="project" value="UniProtKB-SubCell"/>
</dbReference>
<dbReference type="InterPro" id="IPR012340">
    <property type="entry name" value="NA-bd_OB-fold"/>
</dbReference>
<protein>
    <recommendedName>
        <fullName evidence="11">AAA+ ATPase domain-containing protein</fullName>
    </recommendedName>
</protein>
<gene>
    <name evidence="12" type="ORF">BN1708_003306</name>
</gene>
<dbReference type="GO" id="GO:0008540">
    <property type="term" value="C:proteasome regulatory particle, base subcomplex"/>
    <property type="evidence" value="ECO:0007669"/>
    <property type="project" value="UniProtKB-ARBA"/>
</dbReference>
<keyword evidence="13" id="KW-1185">Reference proteome</keyword>
<evidence type="ECO:0000256" key="7">
    <source>
        <dbReference type="ARBA" id="ARBA00022942"/>
    </source>
</evidence>
<name>A0A0G4LDC7_VERLO</name>
<comment type="subcellular location">
    <subcellularLocation>
        <location evidence="2">Cytoplasm</location>
    </subcellularLocation>
    <subcellularLocation>
        <location evidence="1">Nucleus</location>
    </subcellularLocation>
</comment>
<dbReference type="FunFam" id="2.40.50.140:FF:000027">
    <property type="entry name" value="26S protease regulatory subunit 10B"/>
    <property type="match status" value="1"/>
</dbReference>
<dbReference type="InterPro" id="IPR003959">
    <property type="entry name" value="ATPase_AAA_core"/>
</dbReference>
<dbReference type="InterPro" id="IPR003960">
    <property type="entry name" value="ATPase_AAA_CS"/>
</dbReference>
<evidence type="ECO:0000313" key="12">
    <source>
        <dbReference type="EMBL" id="CRK20047.1"/>
    </source>
</evidence>
<evidence type="ECO:0000256" key="9">
    <source>
        <dbReference type="SAM" id="Coils"/>
    </source>
</evidence>
<feature type="coiled-coil region" evidence="9">
    <location>
        <begin position="326"/>
        <end position="367"/>
    </location>
</feature>
<keyword evidence="9" id="KW-0175">Coiled coil</keyword>
<dbReference type="InterPro" id="IPR032501">
    <property type="entry name" value="Prot_ATP_ID_OB_2nd"/>
</dbReference>
<evidence type="ECO:0000256" key="1">
    <source>
        <dbReference type="ARBA" id="ARBA00004123"/>
    </source>
</evidence>
<feature type="compositionally biased region" description="Low complexity" evidence="10">
    <location>
        <begin position="248"/>
        <end position="265"/>
    </location>
</feature>